<dbReference type="InterPro" id="IPR003497">
    <property type="entry name" value="BRO_N_domain"/>
</dbReference>
<protein>
    <submittedName>
        <fullName evidence="2">Prophage antirepressor-like protein</fullName>
    </submittedName>
</protein>
<evidence type="ECO:0000313" key="2">
    <source>
        <dbReference type="EMBL" id="MBB4864069.1"/>
    </source>
</evidence>
<evidence type="ECO:0000259" key="1">
    <source>
        <dbReference type="PROSITE" id="PS51750"/>
    </source>
</evidence>
<organism evidence="2 3">
    <name type="scientific">Pseudomonas nitroreducens</name>
    <dbReference type="NCBI Taxonomy" id="46680"/>
    <lineage>
        <taxon>Bacteria</taxon>
        <taxon>Pseudomonadati</taxon>
        <taxon>Pseudomonadota</taxon>
        <taxon>Gammaproteobacteria</taxon>
        <taxon>Pseudomonadales</taxon>
        <taxon>Pseudomonadaceae</taxon>
        <taxon>Pseudomonas</taxon>
    </lineage>
</organism>
<evidence type="ECO:0000313" key="3">
    <source>
        <dbReference type="Proteomes" id="UP000566995"/>
    </source>
</evidence>
<reference evidence="2 3" key="1">
    <citation type="submission" date="2020-08" db="EMBL/GenBank/DDBJ databases">
        <title>Functional genomics of gut bacteria from endangered species of beetles.</title>
        <authorList>
            <person name="Carlos-Shanley C."/>
        </authorList>
    </citation>
    <scope>NUCLEOTIDE SEQUENCE [LARGE SCALE GENOMIC DNA]</scope>
    <source>
        <strain evidence="2 3">S00179</strain>
    </source>
</reference>
<dbReference type="Pfam" id="PF02498">
    <property type="entry name" value="Bro-N"/>
    <property type="match status" value="1"/>
</dbReference>
<dbReference type="SMART" id="SM01040">
    <property type="entry name" value="Bro-N"/>
    <property type="match status" value="1"/>
</dbReference>
<comment type="caution">
    <text evidence="2">The sequence shown here is derived from an EMBL/GenBank/DDBJ whole genome shotgun (WGS) entry which is preliminary data.</text>
</comment>
<dbReference type="RefSeq" id="WP_184590027.1">
    <property type="nucleotide sequence ID" value="NZ_JACHLI010000010.1"/>
</dbReference>
<name>A0A7W7KKM6_PSENT</name>
<gene>
    <name evidence="2" type="ORF">HNP46_002933</name>
</gene>
<proteinExistence type="predicted"/>
<sequence>MDALTATTFLRHNRPLRGVLIDNQPWFVACDFARLLGLHHPNVLAQRVEPHEVRHIRLLDHGGGEHRAEVLNEPALYKALLRFANPETRQLGRWLHEEVIPLLRDQHQNEGHYPRRLLMNWCARRVTLLDWQGELWVPWEQIPYFSEVKN</sequence>
<feature type="domain" description="Bro-N" evidence="1">
    <location>
        <begin position="1"/>
        <end position="107"/>
    </location>
</feature>
<dbReference type="PANTHER" id="PTHR36180:SF2">
    <property type="entry name" value="BRO FAMILY PROTEIN"/>
    <property type="match status" value="1"/>
</dbReference>
<accession>A0A7W7KKM6</accession>
<dbReference type="EMBL" id="JACHLI010000010">
    <property type="protein sequence ID" value="MBB4864069.1"/>
    <property type="molecule type" value="Genomic_DNA"/>
</dbReference>
<dbReference type="AlphaFoldDB" id="A0A7W7KKM6"/>
<dbReference type="PROSITE" id="PS51750">
    <property type="entry name" value="BRO_N"/>
    <property type="match status" value="1"/>
</dbReference>
<dbReference type="PANTHER" id="PTHR36180">
    <property type="entry name" value="DNA-BINDING PROTEIN-RELATED-RELATED"/>
    <property type="match status" value="1"/>
</dbReference>
<dbReference type="Proteomes" id="UP000566995">
    <property type="component" value="Unassembled WGS sequence"/>
</dbReference>